<feature type="active site" description="Proton acceptor" evidence="10">
    <location>
        <position position="78"/>
    </location>
</feature>
<dbReference type="RefSeq" id="WP_114382390.1">
    <property type="nucleotide sequence ID" value="NZ_QPJD01000015.1"/>
</dbReference>
<comment type="cofactor">
    <cofactor evidence="10">
        <name>Mg(2+)</name>
        <dbReference type="ChEBI" id="CHEBI:18420"/>
    </cofactor>
    <text evidence="10">Binds 1 Mg(2+) ion per subunit.</text>
</comment>
<dbReference type="PANTHER" id="PTHR11067">
    <property type="entry name" value="INOSINE TRIPHOSPHATE PYROPHOSPHATASE/HAM1 PROTEIN"/>
    <property type="match status" value="1"/>
</dbReference>
<dbReference type="InterPro" id="IPR002637">
    <property type="entry name" value="RdgB/HAM1"/>
</dbReference>
<dbReference type="NCBIfam" id="TIGR00042">
    <property type="entry name" value="RdgB/HAM1 family non-canonical purine NTP pyrophosphatase"/>
    <property type="match status" value="1"/>
</dbReference>
<dbReference type="GO" id="GO:0036220">
    <property type="term" value="F:ITP diphosphatase activity"/>
    <property type="evidence" value="ECO:0007669"/>
    <property type="project" value="UniProtKB-UniRule"/>
</dbReference>
<dbReference type="GO" id="GO:0036222">
    <property type="term" value="F:XTP diphosphatase activity"/>
    <property type="evidence" value="ECO:0007669"/>
    <property type="project" value="UniProtKB-UniRule"/>
</dbReference>
<dbReference type="GO" id="GO:0035870">
    <property type="term" value="F:dITP diphosphatase activity"/>
    <property type="evidence" value="ECO:0007669"/>
    <property type="project" value="UniProtKB-UniRule"/>
</dbReference>
<evidence type="ECO:0000256" key="1">
    <source>
        <dbReference type="ARBA" id="ARBA00008023"/>
    </source>
</evidence>
<evidence type="ECO:0000313" key="12">
    <source>
        <dbReference type="EMBL" id="RCW42652.1"/>
    </source>
</evidence>
<comment type="subunit">
    <text evidence="2 10">Homodimer.</text>
</comment>
<protein>
    <recommendedName>
        <fullName evidence="10">dITP/XTP pyrophosphatase</fullName>
        <ecNumber evidence="10">3.6.1.66</ecNumber>
    </recommendedName>
    <alternativeName>
        <fullName evidence="10">Non-canonical purine NTP pyrophosphatase</fullName>
    </alternativeName>
    <alternativeName>
        <fullName evidence="10">Non-standard purine NTP pyrophosphatase</fullName>
    </alternativeName>
    <alternativeName>
        <fullName evidence="10">Nucleoside-triphosphate diphosphatase</fullName>
    </alternativeName>
    <alternativeName>
        <fullName evidence="10">Nucleoside-triphosphate pyrophosphatase</fullName>
        <shortName evidence="10">NTPase</shortName>
    </alternativeName>
</protein>
<gene>
    <name evidence="12" type="ORF">DFP97_11585</name>
</gene>
<dbReference type="AlphaFoldDB" id="A0A368VP58"/>
<comment type="catalytic activity">
    <reaction evidence="9 10">
        <text>XTP + H2O = XMP + diphosphate + H(+)</text>
        <dbReference type="Rhea" id="RHEA:28610"/>
        <dbReference type="ChEBI" id="CHEBI:15377"/>
        <dbReference type="ChEBI" id="CHEBI:15378"/>
        <dbReference type="ChEBI" id="CHEBI:33019"/>
        <dbReference type="ChEBI" id="CHEBI:57464"/>
        <dbReference type="ChEBI" id="CHEBI:61314"/>
        <dbReference type="EC" id="3.6.1.66"/>
    </reaction>
</comment>
<dbReference type="PANTHER" id="PTHR11067:SF9">
    <property type="entry name" value="INOSINE TRIPHOSPHATE PYROPHOSPHATASE"/>
    <property type="match status" value="1"/>
</dbReference>
<comment type="similarity">
    <text evidence="1 10 11">Belongs to the HAM1 NTPase family.</text>
</comment>
<comment type="caution">
    <text evidence="12">The sequence shown here is derived from an EMBL/GenBank/DDBJ whole genome shotgun (WGS) entry which is preliminary data.</text>
</comment>
<name>A0A368VP58_9BACL</name>
<dbReference type="FunFam" id="3.90.950.10:FF:000001">
    <property type="entry name" value="dITP/XTP pyrophosphatase"/>
    <property type="match status" value="1"/>
</dbReference>
<evidence type="ECO:0000256" key="9">
    <source>
        <dbReference type="ARBA" id="ARBA00052017"/>
    </source>
</evidence>
<dbReference type="Proteomes" id="UP000252415">
    <property type="component" value="Unassembled WGS sequence"/>
</dbReference>
<evidence type="ECO:0000256" key="3">
    <source>
        <dbReference type="ARBA" id="ARBA00022723"/>
    </source>
</evidence>
<comment type="caution">
    <text evidence="10">Lacks conserved residue(s) required for the propagation of feature annotation.</text>
</comment>
<dbReference type="GO" id="GO:0017111">
    <property type="term" value="F:ribonucleoside triphosphate phosphatase activity"/>
    <property type="evidence" value="ECO:0007669"/>
    <property type="project" value="InterPro"/>
</dbReference>
<accession>A0A368VP58</accession>
<feature type="binding site" evidence="10">
    <location>
        <begin position="16"/>
        <end position="21"/>
    </location>
    <ligand>
        <name>substrate</name>
    </ligand>
</feature>
<comment type="catalytic activity">
    <reaction evidence="8 10">
        <text>dITP + H2O = dIMP + diphosphate + H(+)</text>
        <dbReference type="Rhea" id="RHEA:28342"/>
        <dbReference type="ChEBI" id="CHEBI:15377"/>
        <dbReference type="ChEBI" id="CHEBI:15378"/>
        <dbReference type="ChEBI" id="CHEBI:33019"/>
        <dbReference type="ChEBI" id="CHEBI:61194"/>
        <dbReference type="ChEBI" id="CHEBI:61382"/>
        <dbReference type="EC" id="3.6.1.66"/>
    </reaction>
</comment>
<evidence type="ECO:0000313" key="13">
    <source>
        <dbReference type="Proteomes" id="UP000252415"/>
    </source>
</evidence>
<dbReference type="InterPro" id="IPR029001">
    <property type="entry name" value="ITPase-like_fam"/>
</dbReference>
<feature type="binding site" evidence="10">
    <location>
        <begin position="205"/>
        <end position="206"/>
    </location>
    <ligand>
        <name>substrate</name>
    </ligand>
</feature>
<keyword evidence="13" id="KW-1185">Reference proteome</keyword>
<dbReference type="GO" id="GO:0046872">
    <property type="term" value="F:metal ion binding"/>
    <property type="evidence" value="ECO:0007669"/>
    <property type="project" value="UniProtKB-KW"/>
</dbReference>
<dbReference type="EC" id="3.6.1.66" evidence="10"/>
<dbReference type="Pfam" id="PF01725">
    <property type="entry name" value="Ham1p_like"/>
    <property type="match status" value="1"/>
</dbReference>
<evidence type="ECO:0000256" key="5">
    <source>
        <dbReference type="ARBA" id="ARBA00022801"/>
    </source>
</evidence>
<dbReference type="InterPro" id="IPR020922">
    <property type="entry name" value="dITP/XTP_pyrophosphatase"/>
</dbReference>
<dbReference type="HAMAP" id="MF_01405">
    <property type="entry name" value="Non_canon_purine_NTPase"/>
    <property type="match status" value="1"/>
</dbReference>
<comment type="catalytic activity">
    <reaction evidence="10">
        <text>ITP + H2O = IMP + diphosphate + H(+)</text>
        <dbReference type="Rhea" id="RHEA:29399"/>
        <dbReference type="ChEBI" id="CHEBI:15377"/>
        <dbReference type="ChEBI" id="CHEBI:15378"/>
        <dbReference type="ChEBI" id="CHEBI:33019"/>
        <dbReference type="ChEBI" id="CHEBI:58053"/>
        <dbReference type="ChEBI" id="CHEBI:61402"/>
        <dbReference type="EC" id="3.6.1.66"/>
    </reaction>
</comment>
<dbReference type="OrthoDB" id="9807456at2"/>
<evidence type="ECO:0000256" key="8">
    <source>
        <dbReference type="ARBA" id="ARBA00051875"/>
    </source>
</evidence>
<dbReference type="GO" id="GO:0009117">
    <property type="term" value="P:nucleotide metabolic process"/>
    <property type="evidence" value="ECO:0007669"/>
    <property type="project" value="UniProtKB-KW"/>
</dbReference>
<keyword evidence="3 10" id="KW-0479">Metal-binding</keyword>
<evidence type="ECO:0000256" key="10">
    <source>
        <dbReference type="HAMAP-Rule" id="MF_01405"/>
    </source>
</evidence>
<feature type="binding site" evidence="10">
    <location>
        <position position="79"/>
    </location>
    <ligand>
        <name>substrate</name>
    </ligand>
</feature>
<dbReference type="GO" id="GO:0000166">
    <property type="term" value="F:nucleotide binding"/>
    <property type="evidence" value="ECO:0007669"/>
    <property type="project" value="UniProtKB-KW"/>
</dbReference>
<feature type="binding site" evidence="10">
    <location>
        <position position="200"/>
    </location>
    <ligand>
        <name>substrate</name>
    </ligand>
</feature>
<feature type="binding site" evidence="10">
    <location>
        <position position="78"/>
    </location>
    <ligand>
        <name>Mg(2+)</name>
        <dbReference type="ChEBI" id="CHEBI:18420"/>
    </ligand>
</feature>
<dbReference type="SUPFAM" id="SSF52972">
    <property type="entry name" value="ITPase-like"/>
    <property type="match status" value="1"/>
</dbReference>
<evidence type="ECO:0000256" key="2">
    <source>
        <dbReference type="ARBA" id="ARBA00011738"/>
    </source>
</evidence>
<feature type="binding site" evidence="10">
    <location>
        <begin position="177"/>
        <end position="180"/>
    </location>
    <ligand>
        <name>substrate</name>
    </ligand>
</feature>
<organism evidence="12 13">
    <name type="scientific">Paenibacillus prosopidis</name>
    <dbReference type="NCBI Taxonomy" id="630520"/>
    <lineage>
        <taxon>Bacteria</taxon>
        <taxon>Bacillati</taxon>
        <taxon>Bacillota</taxon>
        <taxon>Bacilli</taxon>
        <taxon>Bacillales</taxon>
        <taxon>Paenibacillaceae</taxon>
        <taxon>Paenibacillus</taxon>
    </lineage>
</organism>
<evidence type="ECO:0000256" key="4">
    <source>
        <dbReference type="ARBA" id="ARBA00022741"/>
    </source>
</evidence>
<keyword evidence="6 10" id="KW-0460">Magnesium</keyword>
<comment type="function">
    <text evidence="10">Pyrophosphatase that catalyzes the hydrolysis of nucleoside triphosphates to their monophosphate derivatives, with a high preference for the non-canonical purine nucleotides XTP (xanthosine triphosphate), dITP (deoxyinosine triphosphate) and ITP. Seems to function as a house-cleaning enzyme that removes non-canonical purine nucleotides from the nucleotide pool, thus preventing their incorporation into DNA/RNA and avoiding chromosomal lesions.</text>
</comment>
<evidence type="ECO:0000256" key="6">
    <source>
        <dbReference type="ARBA" id="ARBA00022842"/>
    </source>
</evidence>
<evidence type="ECO:0000256" key="11">
    <source>
        <dbReference type="RuleBase" id="RU003781"/>
    </source>
</evidence>
<dbReference type="EMBL" id="QPJD01000015">
    <property type="protein sequence ID" value="RCW42652.1"/>
    <property type="molecule type" value="Genomic_DNA"/>
</dbReference>
<dbReference type="CDD" id="cd00515">
    <property type="entry name" value="HAM1"/>
    <property type="match status" value="1"/>
</dbReference>
<reference evidence="12 13" key="1">
    <citation type="submission" date="2018-07" db="EMBL/GenBank/DDBJ databases">
        <title>Genomic Encyclopedia of Type Strains, Phase III (KMG-III): the genomes of soil and plant-associated and newly described type strains.</title>
        <authorList>
            <person name="Whitman W."/>
        </authorList>
    </citation>
    <scope>NUCLEOTIDE SEQUENCE [LARGE SCALE GENOMIC DNA]</scope>
    <source>
        <strain evidence="12 13">CECT 7506</strain>
    </source>
</reference>
<sequence>MSIPSILSHETIVIATKNAGKVKEFAHALEKLGKKTASLLDYPQIPDIIEDGLTFLENARIKAKTTGDALGVPVLADDSGLRVEALNGEPGVYSARYAGEGAKDSDNNAKLLKQLNLIHARREALAVELLPDGSRLLSKAEFVCALALYDPATGKFLEAEGTVEGWITDQPHGTGGFGYDPLFWLPGLSRGMAELTKDEKQQISHRGEALKKLLPLLEQAQ</sequence>
<proteinExistence type="inferred from homology"/>
<keyword evidence="4 10" id="KW-0547">Nucleotide-binding</keyword>
<dbReference type="GO" id="GO:0009146">
    <property type="term" value="P:purine nucleoside triphosphate catabolic process"/>
    <property type="evidence" value="ECO:0007669"/>
    <property type="project" value="UniProtKB-UniRule"/>
</dbReference>
<keyword evidence="5 10" id="KW-0378">Hydrolase</keyword>
<keyword evidence="7 10" id="KW-0546">Nucleotide metabolism</keyword>
<dbReference type="GO" id="GO:0005829">
    <property type="term" value="C:cytosol"/>
    <property type="evidence" value="ECO:0007669"/>
    <property type="project" value="TreeGrafter"/>
</dbReference>
<dbReference type="Gene3D" id="3.90.950.10">
    <property type="match status" value="1"/>
</dbReference>
<evidence type="ECO:0000256" key="7">
    <source>
        <dbReference type="ARBA" id="ARBA00023080"/>
    </source>
</evidence>